<evidence type="ECO:0000256" key="6">
    <source>
        <dbReference type="ARBA" id="ARBA00023136"/>
    </source>
</evidence>
<keyword evidence="3" id="KW-1134">Transmembrane beta strand</keyword>
<name>A0ABY4WWT4_9GAMM</name>
<dbReference type="RefSeq" id="WP_251878030.1">
    <property type="nucleotide sequence ID" value="NZ_CP082275.1"/>
</dbReference>
<keyword evidence="7" id="KW-0998">Cell outer membrane</keyword>
<organism evidence="9 10">
    <name type="scientific">Grimontia kaedaensis</name>
    <dbReference type="NCBI Taxonomy" id="2872157"/>
    <lineage>
        <taxon>Bacteria</taxon>
        <taxon>Pseudomonadati</taxon>
        <taxon>Pseudomonadota</taxon>
        <taxon>Gammaproteobacteria</taxon>
        <taxon>Vibrionales</taxon>
        <taxon>Vibrionaceae</taxon>
        <taxon>Grimontia</taxon>
    </lineage>
</organism>
<dbReference type="EMBL" id="CP082275">
    <property type="protein sequence ID" value="USH03225.1"/>
    <property type="molecule type" value="Genomic_DNA"/>
</dbReference>
<dbReference type="Proteomes" id="UP001056255">
    <property type="component" value="Chromosome I"/>
</dbReference>
<dbReference type="Pfam" id="PF03349">
    <property type="entry name" value="Toluene_X"/>
    <property type="match status" value="1"/>
</dbReference>
<keyword evidence="5 8" id="KW-0732">Signal</keyword>
<evidence type="ECO:0000256" key="2">
    <source>
        <dbReference type="ARBA" id="ARBA00008163"/>
    </source>
</evidence>
<evidence type="ECO:0000256" key="7">
    <source>
        <dbReference type="ARBA" id="ARBA00023237"/>
    </source>
</evidence>
<reference evidence="9" key="1">
    <citation type="submission" date="2021-08" db="EMBL/GenBank/DDBJ databases">
        <authorList>
            <person name="Sakaguchi M."/>
            <person name="Kikuchi T."/>
            <person name="Urbanczyk H."/>
        </authorList>
    </citation>
    <scope>NUCLEOTIDE SEQUENCE</scope>
    <source>
        <strain evidence="9">020920N</strain>
    </source>
</reference>
<comment type="similarity">
    <text evidence="2">Belongs to the OmpP1/FadL family.</text>
</comment>
<keyword evidence="6" id="KW-0472">Membrane</keyword>
<evidence type="ECO:0000256" key="4">
    <source>
        <dbReference type="ARBA" id="ARBA00022692"/>
    </source>
</evidence>
<comment type="subcellular location">
    <subcellularLocation>
        <location evidence="1">Cell outer membrane</location>
        <topology evidence="1">Multi-pass membrane protein</topology>
    </subcellularLocation>
</comment>
<evidence type="ECO:0000256" key="8">
    <source>
        <dbReference type="SAM" id="SignalP"/>
    </source>
</evidence>
<dbReference type="PANTHER" id="PTHR35093:SF8">
    <property type="entry name" value="OUTER MEMBRANE PROTEIN NMB0088-RELATED"/>
    <property type="match status" value="1"/>
</dbReference>
<gene>
    <name evidence="9" type="ORF">K6Q96_04200</name>
</gene>
<evidence type="ECO:0000313" key="10">
    <source>
        <dbReference type="Proteomes" id="UP001056255"/>
    </source>
</evidence>
<dbReference type="Gene3D" id="2.40.160.60">
    <property type="entry name" value="Outer membrane protein transport protein (OMPP1/FadL/TodX)"/>
    <property type="match status" value="1"/>
</dbReference>
<feature type="signal peptide" evidence="8">
    <location>
        <begin position="1"/>
        <end position="25"/>
    </location>
</feature>
<evidence type="ECO:0000256" key="1">
    <source>
        <dbReference type="ARBA" id="ARBA00004571"/>
    </source>
</evidence>
<accession>A0ABY4WWT4</accession>
<keyword evidence="10" id="KW-1185">Reference proteome</keyword>
<dbReference type="SUPFAM" id="SSF56935">
    <property type="entry name" value="Porins"/>
    <property type="match status" value="1"/>
</dbReference>
<keyword evidence="4" id="KW-0812">Transmembrane</keyword>
<protein>
    <submittedName>
        <fullName evidence="9">Outer membrane protein transport protein</fullName>
    </submittedName>
</protein>
<evidence type="ECO:0000256" key="3">
    <source>
        <dbReference type="ARBA" id="ARBA00022452"/>
    </source>
</evidence>
<evidence type="ECO:0000313" key="9">
    <source>
        <dbReference type="EMBL" id="USH03225.1"/>
    </source>
</evidence>
<dbReference type="PANTHER" id="PTHR35093">
    <property type="entry name" value="OUTER MEMBRANE PROTEIN NMB0088-RELATED"/>
    <property type="match status" value="1"/>
</dbReference>
<evidence type="ECO:0000256" key="5">
    <source>
        <dbReference type="ARBA" id="ARBA00022729"/>
    </source>
</evidence>
<sequence>MNKNKLLPLVIAAALGSLSSTSAIAAGFQLAEYSATGLGRAYAGEAAMADNASAQFRNPAMMTYLEGTQVSTGLIYVDPNVDVEGTNTSLTGDKTATSSKDFADSAFIPNFYFSHQFNEKVYLGLALSSNFGMHTKLDDNFKGTQFGNEASVMTMEINPNIAYKINDQFSVGAGVRYVMGEGSIGAKSSADAALQVTPNFSIPVPKGTTLKYMEGDDTAWGWQAGAAWQINEDNRLGFNYRSEVNLNLEGHATGLAFGTTTAQLPGSMELTLPATAEIASFHQLTNTVAVHASINWTDWSTFEKLEANIPSLSQPNQLVKQENWKDNYRFAVGATYQLNAKTQLRSGVAYDTAAVDDANRTITIPETDRLWLSLGAGYNYSDTLTLDAGFTYIFAKDADVNEPRDGISSDLTSVPFGGTFEGQTSGNVWLAGVQATYRF</sequence>
<feature type="chain" id="PRO_5046997510" evidence="8">
    <location>
        <begin position="26"/>
        <end position="439"/>
    </location>
</feature>
<proteinExistence type="inferred from homology"/>
<dbReference type="InterPro" id="IPR005017">
    <property type="entry name" value="OMPP1/FadL/TodX"/>
</dbReference>